<evidence type="ECO:0000256" key="1">
    <source>
        <dbReference type="SAM" id="Phobius"/>
    </source>
</evidence>
<gene>
    <name evidence="2" type="ORF">GCM10011610_27830</name>
</gene>
<feature type="transmembrane region" description="Helical" evidence="1">
    <location>
        <begin position="53"/>
        <end position="74"/>
    </location>
</feature>
<organism evidence="2 3">
    <name type="scientific">Nocardia rhizosphaerihabitans</name>
    <dbReference type="NCBI Taxonomy" id="1691570"/>
    <lineage>
        <taxon>Bacteria</taxon>
        <taxon>Bacillati</taxon>
        <taxon>Actinomycetota</taxon>
        <taxon>Actinomycetes</taxon>
        <taxon>Mycobacteriales</taxon>
        <taxon>Nocardiaceae</taxon>
        <taxon>Nocardia</taxon>
    </lineage>
</organism>
<proteinExistence type="predicted"/>
<keyword evidence="3" id="KW-1185">Reference proteome</keyword>
<evidence type="ECO:0000313" key="2">
    <source>
        <dbReference type="EMBL" id="GGN79423.1"/>
    </source>
</evidence>
<keyword evidence="1" id="KW-0472">Membrane</keyword>
<protein>
    <submittedName>
        <fullName evidence="2">Uncharacterized protein</fullName>
    </submittedName>
</protein>
<evidence type="ECO:0000313" key="3">
    <source>
        <dbReference type="Proteomes" id="UP000658127"/>
    </source>
</evidence>
<sequence>MQVLWSRCQPRVGALVRGGAYGSFADSIEQFLADNPEIAAYLGGRADDAVDSYHAFTLAIVALLAGACGVAGVLRARSEETTGGGDDPT</sequence>
<dbReference type="Proteomes" id="UP000658127">
    <property type="component" value="Unassembled WGS sequence"/>
</dbReference>
<accession>A0ABQ2KEI7</accession>
<dbReference type="EMBL" id="BMNE01000003">
    <property type="protein sequence ID" value="GGN79423.1"/>
    <property type="molecule type" value="Genomic_DNA"/>
</dbReference>
<keyword evidence="1" id="KW-1133">Transmembrane helix</keyword>
<name>A0ABQ2KEI7_9NOCA</name>
<reference evidence="3" key="1">
    <citation type="journal article" date="2019" name="Int. J. Syst. Evol. Microbiol.">
        <title>The Global Catalogue of Microorganisms (GCM) 10K type strain sequencing project: providing services to taxonomists for standard genome sequencing and annotation.</title>
        <authorList>
            <consortium name="The Broad Institute Genomics Platform"/>
            <consortium name="The Broad Institute Genome Sequencing Center for Infectious Disease"/>
            <person name="Wu L."/>
            <person name="Ma J."/>
        </authorList>
    </citation>
    <scope>NUCLEOTIDE SEQUENCE [LARGE SCALE GENOMIC DNA]</scope>
    <source>
        <strain evidence="3">CGMCC 4.7329</strain>
    </source>
</reference>
<keyword evidence="1" id="KW-0812">Transmembrane</keyword>
<comment type="caution">
    <text evidence="2">The sequence shown here is derived from an EMBL/GenBank/DDBJ whole genome shotgun (WGS) entry which is preliminary data.</text>
</comment>